<dbReference type="Pfam" id="PF13360">
    <property type="entry name" value="PQQ_2"/>
    <property type="match status" value="1"/>
</dbReference>
<dbReference type="SUPFAM" id="SSF63825">
    <property type="entry name" value="YWTD domain"/>
    <property type="match status" value="1"/>
</dbReference>
<dbReference type="AlphaFoldDB" id="T2JFY5"/>
<evidence type="ECO:0000313" key="3">
    <source>
        <dbReference type="Proteomes" id="UP000018198"/>
    </source>
</evidence>
<name>T2JFY5_CROWT</name>
<dbReference type="Proteomes" id="UP000018198">
    <property type="component" value="Unassembled WGS sequence"/>
</dbReference>
<protein>
    <recommendedName>
        <fullName evidence="1">Pyrrolo-quinoline quinone repeat domain-containing protein</fullName>
    </recommendedName>
</protein>
<evidence type="ECO:0000313" key="2">
    <source>
        <dbReference type="EMBL" id="CCQ63352.1"/>
    </source>
</evidence>
<dbReference type="Gene3D" id="2.130.10.10">
    <property type="entry name" value="YVTN repeat-like/Quinoprotein amine dehydrogenase"/>
    <property type="match status" value="1"/>
</dbReference>
<dbReference type="InterPro" id="IPR015943">
    <property type="entry name" value="WD40/YVTN_repeat-like_dom_sf"/>
</dbReference>
<sequence>MISDTLLSVSPQQQFNGATIRPIAASEIHGIAFYNNKLYALDNRNGYLLEVDPITHNTKVLNSNHWEDFIGVTGLAIADNKLWFTSRYSVYYCNLDDPDFKCELFIRLADRVNGVAIWESSVYVSSQKAGTISVFDRQNAKEITHLDAPGIGIENITIKGEDLWVSDTLEQSVYCLDRATGKQNLVY</sequence>
<evidence type="ECO:0000259" key="1">
    <source>
        <dbReference type="Pfam" id="PF13360"/>
    </source>
</evidence>
<gene>
    <name evidence="2" type="ORF">CWATWH0401_1717</name>
</gene>
<dbReference type="EMBL" id="CAQM01000697">
    <property type="protein sequence ID" value="CCQ63352.1"/>
    <property type="molecule type" value="Genomic_DNA"/>
</dbReference>
<accession>T2JFY5</accession>
<dbReference type="InterPro" id="IPR002372">
    <property type="entry name" value="PQQ_rpt_dom"/>
</dbReference>
<proteinExistence type="predicted"/>
<comment type="caution">
    <text evidence="2">The sequence shown here is derived from an EMBL/GenBank/DDBJ whole genome shotgun (WGS) entry which is preliminary data.</text>
</comment>
<reference evidence="2 3" key="2">
    <citation type="submission" date="2013-09" db="EMBL/GenBank/DDBJ databases">
        <title>Whole genome comparison of six Crocosphaera watsonii strains with differing phenotypes.</title>
        <authorList>
            <person name="Bench S.R."/>
            <person name="Heller P."/>
            <person name="Frank I."/>
            <person name="Arciniega M."/>
            <person name="Shilova I.N."/>
            <person name="Zehr J.P."/>
        </authorList>
    </citation>
    <scope>NUCLEOTIDE SEQUENCE [LARGE SCALE GENOMIC DNA]</scope>
    <source>
        <strain evidence="2 3">WH 0401</strain>
    </source>
</reference>
<reference evidence="2 3" key="1">
    <citation type="submission" date="2013-01" db="EMBL/GenBank/DDBJ databases">
        <authorList>
            <person name="Bench S."/>
        </authorList>
    </citation>
    <scope>NUCLEOTIDE SEQUENCE [LARGE SCALE GENOMIC DNA]</scope>
    <source>
        <strain evidence="2 3">WH 0401</strain>
    </source>
</reference>
<organism evidence="2 3">
    <name type="scientific">Crocosphaera watsonii WH 0401</name>
    <dbReference type="NCBI Taxonomy" id="555881"/>
    <lineage>
        <taxon>Bacteria</taxon>
        <taxon>Bacillati</taxon>
        <taxon>Cyanobacteriota</taxon>
        <taxon>Cyanophyceae</taxon>
        <taxon>Oscillatoriophycideae</taxon>
        <taxon>Chroococcales</taxon>
        <taxon>Aphanothecaceae</taxon>
        <taxon>Crocosphaera</taxon>
    </lineage>
</organism>
<feature type="domain" description="Pyrrolo-quinoline quinone repeat" evidence="1">
    <location>
        <begin position="107"/>
        <end position="183"/>
    </location>
</feature>